<dbReference type="Proteomes" id="UP000198521">
    <property type="component" value="Unassembled WGS sequence"/>
</dbReference>
<dbReference type="InterPro" id="IPR034660">
    <property type="entry name" value="DinB/YfiT-like"/>
</dbReference>
<dbReference type="RefSeq" id="WP_091409001.1">
    <property type="nucleotide sequence ID" value="NZ_FOAB01000004.1"/>
</dbReference>
<proteinExistence type="predicted"/>
<evidence type="ECO:0000313" key="3">
    <source>
        <dbReference type="Proteomes" id="UP000198521"/>
    </source>
</evidence>
<dbReference type="EMBL" id="FOAB01000004">
    <property type="protein sequence ID" value="SEL47788.1"/>
    <property type="molecule type" value="Genomic_DNA"/>
</dbReference>
<accession>A0A1H7QJ54</accession>
<name>A0A1H7QJ54_AQUAM</name>
<protein>
    <submittedName>
        <fullName evidence="2">DinB superfamily protein</fullName>
    </submittedName>
</protein>
<gene>
    <name evidence="2" type="ORF">SAMN04487910_2573</name>
</gene>
<organism evidence="2 3">
    <name type="scientific">Aquimarina amphilecti</name>
    <dbReference type="NCBI Taxonomy" id="1038014"/>
    <lineage>
        <taxon>Bacteria</taxon>
        <taxon>Pseudomonadati</taxon>
        <taxon>Bacteroidota</taxon>
        <taxon>Flavobacteriia</taxon>
        <taxon>Flavobacteriales</taxon>
        <taxon>Flavobacteriaceae</taxon>
        <taxon>Aquimarina</taxon>
    </lineage>
</organism>
<dbReference type="SUPFAM" id="SSF109854">
    <property type="entry name" value="DinB/YfiT-like putative metalloenzymes"/>
    <property type="match status" value="1"/>
</dbReference>
<dbReference type="STRING" id="1038014.SAMN04487910_2573"/>
<evidence type="ECO:0000313" key="2">
    <source>
        <dbReference type="EMBL" id="SEL47788.1"/>
    </source>
</evidence>
<keyword evidence="3" id="KW-1185">Reference proteome</keyword>
<dbReference type="InterPro" id="IPR024775">
    <property type="entry name" value="DinB-like"/>
</dbReference>
<evidence type="ECO:0000259" key="1">
    <source>
        <dbReference type="Pfam" id="PF12867"/>
    </source>
</evidence>
<feature type="domain" description="DinB-like" evidence="1">
    <location>
        <begin position="33"/>
        <end position="165"/>
    </location>
</feature>
<reference evidence="2 3" key="1">
    <citation type="submission" date="2016-10" db="EMBL/GenBank/DDBJ databases">
        <authorList>
            <person name="de Groot N.N."/>
        </authorList>
    </citation>
    <scope>NUCLEOTIDE SEQUENCE [LARGE SCALE GENOMIC DNA]</scope>
    <source>
        <strain evidence="2 3">DSM 25232</strain>
    </source>
</reference>
<sequence length="173" mass="20123">MYNGDLSSKEYDGYYGRYIDKVSPKQDLREGFEVGRNTVKIFFESISTDKQEYRYDNNKWSPKEILQHLIDTERVFMYRCFRIARNDKTSLAGYDQNIYVDPSGANQKSMTELISEFEIVRQSSISFINSVTDYQLTYIGNASGGDMSARAAAFTIIGHEIWHIDIIKERYLV</sequence>
<dbReference type="Pfam" id="PF12867">
    <property type="entry name" value="DinB_2"/>
    <property type="match status" value="1"/>
</dbReference>
<dbReference type="Gene3D" id="1.20.120.450">
    <property type="entry name" value="dinb family like domain"/>
    <property type="match status" value="1"/>
</dbReference>
<dbReference type="OrthoDB" id="9793216at2"/>
<dbReference type="AlphaFoldDB" id="A0A1H7QJ54"/>